<dbReference type="AlphaFoldDB" id="A0A7N0TCI5"/>
<accession>A0A7N0TCI5</accession>
<proteinExistence type="predicted"/>
<name>A0A7N0TCI5_KALFE</name>
<keyword evidence="2" id="KW-1185">Reference proteome</keyword>
<evidence type="ECO:0000313" key="1">
    <source>
        <dbReference type="EnsemblPlants" id="Kaladp0032s0325.1.v1.1"/>
    </source>
</evidence>
<sequence>MGGMVLEMCRIETLKWHLGLLANIVYLSWKIAVRFGEHFFYSATSRQSDYLRKSISKDVDHGNQVSKTLSQFTVTNPA</sequence>
<dbReference type="EnsemblPlants" id="Kaladp0032s0325.1.v1.1">
    <property type="protein sequence ID" value="Kaladp0032s0325.1.v1.1"/>
    <property type="gene ID" value="Kaladp0032s0325.v1.1"/>
</dbReference>
<dbReference type="Gramene" id="Kaladp0032s0325.1.v1.1">
    <property type="protein sequence ID" value="Kaladp0032s0325.1.v1.1"/>
    <property type="gene ID" value="Kaladp0032s0325.v1.1"/>
</dbReference>
<evidence type="ECO:0000313" key="2">
    <source>
        <dbReference type="Proteomes" id="UP000594263"/>
    </source>
</evidence>
<organism evidence="1 2">
    <name type="scientific">Kalanchoe fedtschenkoi</name>
    <name type="common">Lavender scallops</name>
    <name type="synonym">South American air plant</name>
    <dbReference type="NCBI Taxonomy" id="63787"/>
    <lineage>
        <taxon>Eukaryota</taxon>
        <taxon>Viridiplantae</taxon>
        <taxon>Streptophyta</taxon>
        <taxon>Embryophyta</taxon>
        <taxon>Tracheophyta</taxon>
        <taxon>Spermatophyta</taxon>
        <taxon>Magnoliopsida</taxon>
        <taxon>eudicotyledons</taxon>
        <taxon>Gunneridae</taxon>
        <taxon>Pentapetalae</taxon>
        <taxon>Saxifragales</taxon>
        <taxon>Crassulaceae</taxon>
        <taxon>Kalanchoe</taxon>
    </lineage>
</organism>
<protein>
    <submittedName>
        <fullName evidence="1">Uncharacterized protein</fullName>
    </submittedName>
</protein>
<dbReference type="Proteomes" id="UP000594263">
    <property type="component" value="Unplaced"/>
</dbReference>
<reference evidence="1" key="1">
    <citation type="submission" date="2021-01" db="UniProtKB">
        <authorList>
            <consortium name="EnsemblPlants"/>
        </authorList>
    </citation>
    <scope>IDENTIFICATION</scope>
</reference>